<accession>A0A382HQ76</accession>
<dbReference type="EMBL" id="UINC01062537">
    <property type="protein sequence ID" value="SVB89262.1"/>
    <property type="molecule type" value="Genomic_DNA"/>
</dbReference>
<dbReference type="AlphaFoldDB" id="A0A382HQ76"/>
<feature type="transmembrane region" description="Helical" evidence="1">
    <location>
        <begin position="6"/>
        <end position="24"/>
    </location>
</feature>
<evidence type="ECO:0000313" key="2">
    <source>
        <dbReference type="EMBL" id="SVB89262.1"/>
    </source>
</evidence>
<reference evidence="2" key="1">
    <citation type="submission" date="2018-05" db="EMBL/GenBank/DDBJ databases">
        <authorList>
            <person name="Lanie J.A."/>
            <person name="Ng W.-L."/>
            <person name="Kazmierczak K.M."/>
            <person name="Andrzejewski T.M."/>
            <person name="Davidsen T.M."/>
            <person name="Wayne K.J."/>
            <person name="Tettelin H."/>
            <person name="Glass J.I."/>
            <person name="Rusch D."/>
            <person name="Podicherti R."/>
            <person name="Tsui H.-C.T."/>
            <person name="Winkler M.E."/>
        </authorList>
    </citation>
    <scope>NUCLEOTIDE SEQUENCE</scope>
</reference>
<keyword evidence="1" id="KW-0472">Membrane</keyword>
<keyword evidence="1" id="KW-0812">Transmembrane</keyword>
<proteinExistence type="predicted"/>
<name>A0A382HQ76_9ZZZZ</name>
<organism evidence="2">
    <name type="scientific">marine metagenome</name>
    <dbReference type="NCBI Taxonomy" id="408172"/>
    <lineage>
        <taxon>unclassified sequences</taxon>
        <taxon>metagenomes</taxon>
        <taxon>ecological metagenomes</taxon>
    </lineage>
</organism>
<protein>
    <submittedName>
        <fullName evidence="2">Uncharacterized protein</fullName>
    </submittedName>
</protein>
<evidence type="ECO:0000256" key="1">
    <source>
        <dbReference type="SAM" id="Phobius"/>
    </source>
</evidence>
<gene>
    <name evidence="2" type="ORF">METZ01_LOCUS242116</name>
</gene>
<keyword evidence="1" id="KW-1133">Transmembrane helix</keyword>
<sequence length="34" mass="4148">MILKCLLIALYYIYLFNNILLSNVHKKKRMGYEK</sequence>